<protein>
    <submittedName>
        <fullName evidence="2">Uncharacterized protein</fullName>
    </submittedName>
</protein>
<dbReference type="EMBL" id="JBHMCT010000001">
    <property type="protein sequence ID" value="MFB9552731.1"/>
    <property type="molecule type" value="Genomic_DNA"/>
</dbReference>
<keyword evidence="3" id="KW-1185">Reference proteome</keyword>
<accession>A0ABV5QGW5</accession>
<gene>
    <name evidence="2" type="ORF">ACFFTP_00795</name>
</gene>
<evidence type="ECO:0000313" key="2">
    <source>
        <dbReference type="EMBL" id="MFB9552731.1"/>
    </source>
</evidence>
<name>A0ABV5QGW5_9ACTN</name>
<dbReference type="Proteomes" id="UP001589716">
    <property type="component" value="Unassembled WGS sequence"/>
</dbReference>
<organism evidence="2 3">
    <name type="scientific">Streptomyces roseoviridis</name>
    <dbReference type="NCBI Taxonomy" id="67361"/>
    <lineage>
        <taxon>Bacteria</taxon>
        <taxon>Bacillati</taxon>
        <taxon>Actinomycetota</taxon>
        <taxon>Actinomycetes</taxon>
        <taxon>Kitasatosporales</taxon>
        <taxon>Streptomycetaceae</taxon>
        <taxon>Streptomyces</taxon>
    </lineage>
</organism>
<evidence type="ECO:0000313" key="3">
    <source>
        <dbReference type="Proteomes" id="UP001589716"/>
    </source>
</evidence>
<evidence type="ECO:0000256" key="1">
    <source>
        <dbReference type="SAM" id="MobiDB-lite"/>
    </source>
</evidence>
<feature type="region of interest" description="Disordered" evidence="1">
    <location>
        <begin position="1"/>
        <end position="40"/>
    </location>
</feature>
<reference evidence="2 3" key="1">
    <citation type="submission" date="2024-09" db="EMBL/GenBank/DDBJ databases">
        <authorList>
            <person name="Sun Q."/>
            <person name="Mori K."/>
        </authorList>
    </citation>
    <scope>NUCLEOTIDE SEQUENCE [LARGE SCALE GENOMIC DNA]</scope>
    <source>
        <strain evidence="2 3">JCM 4414</strain>
    </source>
</reference>
<proteinExistence type="predicted"/>
<sequence length="94" mass="9257">METPASVRHRATGPTGPIVSAGLTGRSGAAGPAGTAGPGPGAEPRLWLVVPAGAADPLGALPAARAGVLRARYTATGTERLTGVTVALLVRRPR</sequence>
<dbReference type="RefSeq" id="WP_345487476.1">
    <property type="nucleotide sequence ID" value="NZ_BAAAWU010000001.1"/>
</dbReference>
<comment type="caution">
    <text evidence="2">The sequence shown here is derived from an EMBL/GenBank/DDBJ whole genome shotgun (WGS) entry which is preliminary data.</text>
</comment>